<dbReference type="PANTHER" id="PTHR23501:SF177">
    <property type="entry name" value="MAJOR FACILITATOR SUPERFAMILY (MFS) PROFILE DOMAIN-CONTAINING PROTEIN-RELATED"/>
    <property type="match status" value="1"/>
</dbReference>
<comment type="subcellular location">
    <subcellularLocation>
        <location evidence="1">Membrane</location>
        <topology evidence="1">Multi-pass membrane protein</topology>
    </subcellularLocation>
</comment>
<feature type="transmembrane region" description="Helical" evidence="7">
    <location>
        <begin position="242"/>
        <end position="263"/>
    </location>
</feature>
<evidence type="ECO:0000313" key="10">
    <source>
        <dbReference type="Proteomes" id="UP000007115"/>
    </source>
</evidence>
<evidence type="ECO:0000256" key="1">
    <source>
        <dbReference type="ARBA" id="ARBA00004141"/>
    </source>
</evidence>
<protein>
    <recommendedName>
        <fullName evidence="8">Major facilitator superfamily (MFS) profile domain-containing protein</fullName>
    </recommendedName>
</protein>
<dbReference type="Gene3D" id="1.20.1250.20">
    <property type="entry name" value="MFS general substrate transporter like domains"/>
    <property type="match status" value="1"/>
</dbReference>
<feature type="transmembrane region" description="Helical" evidence="7">
    <location>
        <begin position="166"/>
        <end position="189"/>
    </location>
</feature>
<feature type="transmembrane region" description="Helical" evidence="7">
    <location>
        <begin position="375"/>
        <end position="397"/>
    </location>
</feature>
<feature type="transmembrane region" description="Helical" evidence="7">
    <location>
        <begin position="409"/>
        <end position="429"/>
    </location>
</feature>
<dbReference type="HOGENOM" id="CLU_000960_22_1_1"/>
<dbReference type="SUPFAM" id="SSF103473">
    <property type="entry name" value="MFS general substrate transporter"/>
    <property type="match status" value="1"/>
</dbReference>
<keyword evidence="3 7" id="KW-0812">Transmembrane</keyword>
<keyword evidence="5 7" id="KW-0472">Membrane</keyword>
<sequence>MRNIGTGISNWRLTATMVVLFMSMLTANLDTTILATAIPKITDEFNSLDDMGWYGSSAFLTFAAFQTTWGKVFKYFNMKWSYALTIVIFELGSIVCAVAQNSTTLIVGRAIAGMGAAGLTTGTFVIIGYTVIEELRPAFMGVLGATYTLASFVGPIVGGAFTERLTWRWCFWINLPIGGVALALLIPFYRNPDHAKPLQATWKETILQLDLVGSALVLASVACFSLALQWGGLSKSWSNSDVIGTLVGFFVLAVVCGINEVWMGERASIVPRLLKVRRILVNQFVVFLNSSGQFILVYYLPIYFQSLLNDTPLQSAVHNLPFLVGGLFSMASGALLTATNQWLPFLAPGAALCAVGGGLIYTMDINTPTAKWAGYQLLAGSMTGFVSQIPIMANTAIVDMADMGSTSAMTLLFQLLGGSFSVGAAQSIFSNLLLKHIAETAPTISPTLVLATGASGLRQAFTAEELPFILDGYTKALKGAFALATAMMSAGCVAIAFFKWEKLRPDAPAAGEKALHEDTQSAAVSSSAGESSEGGNATVENSEKPVQGDSVLETVN</sequence>
<dbReference type="InterPro" id="IPR011701">
    <property type="entry name" value="MFS"/>
</dbReference>
<feature type="domain" description="Major facilitator superfamily (MFS) profile" evidence="8">
    <location>
        <begin position="16"/>
        <end position="503"/>
    </location>
</feature>
<evidence type="ECO:0000256" key="2">
    <source>
        <dbReference type="ARBA" id="ARBA00022448"/>
    </source>
</evidence>
<accession>G9MU10</accession>
<dbReference type="InterPro" id="IPR036259">
    <property type="entry name" value="MFS_trans_sf"/>
</dbReference>
<dbReference type="OrthoDB" id="10021397at2759"/>
<dbReference type="VEuPathDB" id="FungiDB:TRIVIDRAFT_216146"/>
<feature type="transmembrane region" description="Helical" evidence="7">
    <location>
        <begin position="139"/>
        <end position="160"/>
    </location>
</feature>
<feature type="transmembrane region" description="Helical" evidence="7">
    <location>
        <begin position="81"/>
        <end position="100"/>
    </location>
</feature>
<feature type="region of interest" description="Disordered" evidence="6">
    <location>
        <begin position="509"/>
        <end position="556"/>
    </location>
</feature>
<keyword evidence="2" id="KW-0813">Transport</keyword>
<dbReference type="CDD" id="cd17502">
    <property type="entry name" value="MFS_Azr1_MDR_like"/>
    <property type="match status" value="1"/>
</dbReference>
<feature type="transmembrane region" description="Helical" evidence="7">
    <location>
        <begin position="343"/>
        <end position="363"/>
    </location>
</feature>
<evidence type="ECO:0000256" key="6">
    <source>
        <dbReference type="SAM" id="MobiDB-lite"/>
    </source>
</evidence>
<evidence type="ECO:0000256" key="3">
    <source>
        <dbReference type="ARBA" id="ARBA00022692"/>
    </source>
</evidence>
<feature type="transmembrane region" description="Helical" evidence="7">
    <location>
        <begin position="480"/>
        <end position="498"/>
    </location>
</feature>
<evidence type="ECO:0000313" key="9">
    <source>
        <dbReference type="EMBL" id="EHK22068.1"/>
    </source>
</evidence>
<dbReference type="FunFam" id="1.20.1720.10:FF:000012">
    <property type="entry name" value="MFS toxin efflux pump (AflT)"/>
    <property type="match status" value="1"/>
</dbReference>
<dbReference type="AlphaFoldDB" id="G9MU10"/>
<dbReference type="GeneID" id="25791064"/>
<keyword evidence="10" id="KW-1185">Reference proteome</keyword>
<dbReference type="Pfam" id="PF07690">
    <property type="entry name" value="MFS_1"/>
    <property type="match status" value="1"/>
</dbReference>
<dbReference type="OMA" id="QGTWGKI"/>
<feature type="transmembrane region" description="Helical" evidence="7">
    <location>
        <begin position="316"/>
        <end position="336"/>
    </location>
</feature>
<dbReference type="PANTHER" id="PTHR23501">
    <property type="entry name" value="MAJOR FACILITATOR SUPERFAMILY"/>
    <property type="match status" value="1"/>
</dbReference>
<dbReference type="EMBL" id="ABDF02000034">
    <property type="protein sequence ID" value="EHK22068.1"/>
    <property type="molecule type" value="Genomic_DNA"/>
</dbReference>
<feature type="transmembrane region" description="Helical" evidence="7">
    <location>
        <begin position="209"/>
        <end position="230"/>
    </location>
</feature>
<proteinExistence type="predicted"/>
<evidence type="ECO:0000259" key="8">
    <source>
        <dbReference type="PROSITE" id="PS50850"/>
    </source>
</evidence>
<evidence type="ECO:0000256" key="4">
    <source>
        <dbReference type="ARBA" id="ARBA00022989"/>
    </source>
</evidence>
<comment type="caution">
    <text evidence="9">The sequence shown here is derived from an EMBL/GenBank/DDBJ whole genome shotgun (WGS) entry which is preliminary data.</text>
</comment>
<dbReference type="PROSITE" id="PS50850">
    <property type="entry name" value="MFS"/>
    <property type="match status" value="1"/>
</dbReference>
<feature type="compositionally biased region" description="Low complexity" evidence="6">
    <location>
        <begin position="521"/>
        <end position="535"/>
    </location>
</feature>
<dbReference type="eggNOG" id="KOG0254">
    <property type="taxonomic scope" value="Eukaryota"/>
</dbReference>
<evidence type="ECO:0000256" key="5">
    <source>
        <dbReference type="ARBA" id="ARBA00023136"/>
    </source>
</evidence>
<gene>
    <name evidence="9" type="ORF">TRIVIDRAFT_216146</name>
</gene>
<feature type="transmembrane region" description="Helical" evidence="7">
    <location>
        <begin position="106"/>
        <end position="132"/>
    </location>
</feature>
<dbReference type="InterPro" id="IPR020846">
    <property type="entry name" value="MFS_dom"/>
</dbReference>
<dbReference type="GO" id="GO:0022857">
    <property type="term" value="F:transmembrane transporter activity"/>
    <property type="evidence" value="ECO:0007669"/>
    <property type="project" value="InterPro"/>
</dbReference>
<organism evidence="9 10">
    <name type="scientific">Hypocrea virens (strain Gv29-8 / FGSC 10586)</name>
    <name type="common">Gliocladium virens</name>
    <name type="synonym">Trichoderma virens</name>
    <dbReference type="NCBI Taxonomy" id="413071"/>
    <lineage>
        <taxon>Eukaryota</taxon>
        <taxon>Fungi</taxon>
        <taxon>Dikarya</taxon>
        <taxon>Ascomycota</taxon>
        <taxon>Pezizomycotina</taxon>
        <taxon>Sordariomycetes</taxon>
        <taxon>Hypocreomycetidae</taxon>
        <taxon>Hypocreales</taxon>
        <taxon>Hypocreaceae</taxon>
        <taxon>Trichoderma</taxon>
    </lineage>
</organism>
<dbReference type="GO" id="GO:0005886">
    <property type="term" value="C:plasma membrane"/>
    <property type="evidence" value="ECO:0007669"/>
    <property type="project" value="TreeGrafter"/>
</dbReference>
<name>G9MU10_HYPVG</name>
<feature type="transmembrane region" description="Helical" evidence="7">
    <location>
        <begin position="284"/>
        <end position="304"/>
    </location>
</feature>
<keyword evidence="4 7" id="KW-1133">Transmembrane helix</keyword>
<dbReference type="RefSeq" id="XP_013956261.1">
    <property type="nucleotide sequence ID" value="XM_014100786.1"/>
</dbReference>
<reference evidence="9 10" key="1">
    <citation type="journal article" date="2011" name="Genome Biol.">
        <title>Comparative genome sequence analysis underscores mycoparasitism as the ancestral life style of Trichoderma.</title>
        <authorList>
            <person name="Kubicek C.P."/>
            <person name="Herrera-Estrella A."/>
            <person name="Seidl-Seiboth V."/>
            <person name="Martinez D.A."/>
            <person name="Druzhinina I.S."/>
            <person name="Thon M."/>
            <person name="Zeilinger S."/>
            <person name="Casas-Flores S."/>
            <person name="Horwitz B.A."/>
            <person name="Mukherjee P.K."/>
            <person name="Mukherjee M."/>
            <person name="Kredics L."/>
            <person name="Alcaraz L.D."/>
            <person name="Aerts A."/>
            <person name="Antal Z."/>
            <person name="Atanasova L."/>
            <person name="Cervantes-Badillo M.G."/>
            <person name="Challacombe J."/>
            <person name="Chertkov O."/>
            <person name="McCluskey K."/>
            <person name="Coulpier F."/>
            <person name="Deshpande N."/>
            <person name="von Doehren H."/>
            <person name="Ebbole D.J."/>
            <person name="Esquivel-Naranjo E.U."/>
            <person name="Fekete E."/>
            <person name="Flipphi M."/>
            <person name="Glaser F."/>
            <person name="Gomez-Rodriguez E.Y."/>
            <person name="Gruber S."/>
            <person name="Han C."/>
            <person name="Henrissat B."/>
            <person name="Hermosa R."/>
            <person name="Hernandez-Onate M."/>
            <person name="Karaffa L."/>
            <person name="Kosti I."/>
            <person name="Le Crom S."/>
            <person name="Lindquist E."/>
            <person name="Lucas S."/>
            <person name="Luebeck M."/>
            <person name="Luebeck P.S."/>
            <person name="Margeot A."/>
            <person name="Metz B."/>
            <person name="Misra M."/>
            <person name="Nevalainen H."/>
            <person name="Omann M."/>
            <person name="Packer N."/>
            <person name="Perrone G."/>
            <person name="Uresti-Rivera E.E."/>
            <person name="Salamov A."/>
            <person name="Schmoll M."/>
            <person name="Seiboth B."/>
            <person name="Shapiro H."/>
            <person name="Sukno S."/>
            <person name="Tamayo-Ramos J.A."/>
            <person name="Tisch D."/>
            <person name="Wiest A."/>
            <person name="Wilkinson H.H."/>
            <person name="Zhang M."/>
            <person name="Coutinho P.M."/>
            <person name="Kenerley C.M."/>
            <person name="Monte E."/>
            <person name="Baker S.E."/>
            <person name="Grigoriev I.V."/>
        </authorList>
    </citation>
    <scope>NUCLEOTIDE SEQUENCE [LARGE SCALE GENOMIC DNA]</scope>
    <source>
        <strain evidence="10">Gv29-8 / FGSC 10586</strain>
    </source>
</reference>
<feature type="transmembrane region" description="Helical" evidence="7">
    <location>
        <begin position="51"/>
        <end position="69"/>
    </location>
</feature>
<dbReference type="Proteomes" id="UP000007115">
    <property type="component" value="Unassembled WGS sequence"/>
</dbReference>
<dbReference type="FunCoup" id="G9MU10">
    <property type="interactions" value="47"/>
</dbReference>
<evidence type="ECO:0000256" key="7">
    <source>
        <dbReference type="SAM" id="Phobius"/>
    </source>
</evidence>
<dbReference type="InParanoid" id="G9MU10"/>